<feature type="region of interest" description="Disordered" evidence="1">
    <location>
        <begin position="1"/>
        <end position="64"/>
    </location>
</feature>
<reference evidence="3 4" key="1">
    <citation type="submission" date="2014-07" db="EMBL/GenBank/DDBJ databases">
        <title>Methanogenic archaea and the global carbon cycle.</title>
        <authorList>
            <person name="Henriksen J.R."/>
            <person name="Luke J."/>
            <person name="Reinhart S."/>
            <person name="Benedict M.N."/>
            <person name="Youngblut N.D."/>
            <person name="Metcalf M.E."/>
            <person name="Whitaker R.J."/>
            <person name="Metcalf W.W."/>
        </authorList>
    </citation>
    <scope>NUCLEOTIDE SEQUENCE [LARGE SCALE GENOMIC DNA]</scope>
    <source>
        <strain evidence="3 4">Z-761</strain>
    </source>
</reference>
<keyword evidence="2" id="KW-0472">Membrane</keyword>
<sequence>MKPNKKPDINSENVKPNKKPDANSENMKPNKKPDINSENVKPNKKPDTNSKNVKPNKKPEINSENMSKDALTYVMWAILIISPLYALYFLFSLATGGSIIYSTIPSVIFFVAGVITLFDILAVQQITTVRN</sequence>
<dbReference type="HOGENOM" id="CLU_2067786_0_0_2"/>
<name>A0A0E3Q8B6_9EURY</name>
<dbReference type="EMBL" id="CP009520">
    <property type="protein sequence ID" value="AKB44885.1"/>
    <property type="molecule type" value="Genomic_DNA"/>
</dbReference>
<dbReference type="AlphaFoldDB" id="A0A0E3Q8B6"/>
<keyword evidence="4" id="KW-1185">Reference proteome</keyword>
<protein>
    <submittedName>
        <fullName evidence="3">Uncharacterized protein</fullName>
    </submittedName>
</protein>
<accession>A0A0E3Q8B6</accession>
<evidence type="ECO:0000256" key="1">
    <source>
        <dbReference type="SAM" id="MobiDB-lite"/>
    </source>
</evidence>
<feature type="transmembrane region" description="Helical" evidence="2">
    <location>
        <begin position="99"/>
        <end position="123"/>
    </location>
</feature>
<gene>
    <name evidence="3" type="ORF">MSVAZ_2616</name>
</gene>
<organism evidence="3 4">
    <name type="scientific">Methanosarcina vacuolata Z-761</name>
    <dbReference type="NCBI Taxonomy" id="1434123"/>
    <lineage>
        <taxon>Archaea</taxon>
        <taxon>Methanobacteriati</taxon>
        <taxon>Methanobacteriota</taxon>
        <taxon>Stenosarchaea group</taxon>
        <taxon>Methanomicrobia</taxon>
        <taxon>Methanosarcinales</taxon>
        <taxon>Methanosarcinaceae</taxon>
        <taxon>Methanosarcina</taxon>
    </lineage>
</organism>
<evidence type="ECO:0000256" key="2">
    <source>
        <dbReference type="SAM" id="Phobius"/>
    </source>
</evidence>
<dbReference type="GeneID" id="25419059"/>
<dbReference type="PATRIC" id="fig|1434123.4.peg.3205"/>
<evidence type="ECO:0000313" key="3">
    <source>
        <dbReference type="EMBL" id="AKB44885.1"/>
    </source>
</evidence>
<feature type="transmembrane region" description="Helical" evidence="2">
    <location>
        <begin position="73"/>
        <end position="93"/>
    </location>
</feature>
<dbReference type="KEGG" id="mvc:MSVAZ_2616"/>
<proteinExistence type="predicted"/>
<dbReference type="RefSeq" id="WP_052725516.1">
    <property type="nucleotide sequence ID" value="NZ_CP009520.1"/>
</dbReference>
<keyword evidence="2" id="KW-1133">Transmembrane helix</keyword>
<dbReference type="Proteomes" id="UP000033096">
    <property type="component" value="Chromosome"/>
</dbReference>
<keyword evidence="2" id="KW-0812">Transmembrane</keyword>
<evidence type="ECO:0000313" key="4">
    <source>
        <dbReference type="Proteomes" id="UP000033096"/>
    </source>
</evidence>